<sequence length="340" mass="38620">MDIEIIKKIVKASGATEGELILVHFWGQDTDKSIANNYLRAISAIGATPFLLQQSRSMNFDIFSVANEKAFDDRYFSFLSNFDAILDVFTYQPVVLDNEMEKSKFYLYRKYIEQLFSSLIKCKRFTQIRVPTEANAIESGLDPSDYIERITRAYDIDYDILQNSCLREKERLSTANCLTLQTGKDCILRFDLSGREWHIDAGDGDWPCGEIYIAPIETKTEGTVFFERLYIKESGIFENVILSIEGGKVVYSNDEKLNTFLGTLTPENTVVCELGFGMNPNITDLCGYTILDEKMINTFHIAIGANHMFGGQNKASIHLDFVGRGQIELIEKGDVKNDRK</sequence>
<accession>A0A383R7R4</accession>
<gene>
    <name evidence="2" type="ORF">PBLR_11567</name>
</gene>
<dbReference type="PANTHER" id="PTHR34448">
    <property type="entry name" value="AMINOPEPTIDASE"/>
    <property type="match status" value="1"/>
</dbReference>
<name>A0A383R7R4_PAEAL</name>
<evidence type="ECO:0000256" key="1">
    <source>
        <dbReference type="ARBA" id="ARBA00022723"/>
    </source>
</evidence>
<organism evidence="2 3">
    <name type="scientific">Paenibacillus alvei</name>
    <name type="common">Bacillus alvei</name>
    <dbReference type="NCBI Taxonomy" id="44250"/>
    <lineage>
        <taxon>Bacteria</taxon>
        <taxon>Bacillati</taxon>
        <taxon>Bacillota</taxon>
        <taxon>Bacilli</taxon>
        <taxon>Bacillales</taxon>
        <taxon>Paenibacillaceae</taxon>
        <taxon>Paenibacillus</taxon>
    </lineage>
</organism>
<keyword evidence="2" id="KW-0031">Aminopeptidase</keyword>
<dbReference type="GO" id="GO:0004177">
    <property type="term" value="F:aminopeptidase activity"/>
    <property type="evidence" value="ECO:0007669"/>
    <property type="project" value="UniProtKB-KW"/>
</dbReference>
<dbReference type="InterPro" id="IPR052170">
    <property type="entry name" value="M29_Exopeptidase"/>
</dbReference>
<dbReference type="EMBL" id="LS992241">
    <property type="protein sequence ID" value="SYX83145.1"/>
    <property type="molecule type" value="Genomic_DNA"/>
</dbReference>
<dbReference type="PANTHER" id="PTHR34448:SF1">
    <property type="entry name" value="BLL6088 PROTEIN"/>
    <property type="match status" value="1"/>
</dbReference>
<keyword evidence="2" id="KW-0645">Protease</keyword>
<dbReference type="GO" id="GO:0006508">
    <property type="term" value="P:proteolysis"/>
    <property type="evidence" value="ECO:0007669"/>
    <property type="project" value="InterPro"/>
</dbReference>
<reference evidence="3" key="1">
    <citation type="submission" date="2018-08" db="EMBL/GenBank/DDBJ databases">
        <authorList>
            <person name="Chevrot R."/>
        </authorList>
    </citation>
    <scope>NUCLEOTIDE SEQUENCE [LARGE SCALE GENOMIC DNA]</scope>
</reference>
<dbReference type="Proteomes" id="UP000304148">
    <property type="component" value="Chromosome"/>
</dbReference>
<dbReference type="InterPro" id="IPR000787">
    <property type="entry name" value="Peptidase_M29"/>
</dbReference>
<protein>
    <submittedName>
        <fullName evidence="2">Leucyl aminopeptidase</fullName>
    </submittedName>
</protein>
<dbReference type="SUPFAM" id="SSF144052">
    <property type="entry name" value="Thermophilic metalloprotease-like"/>
    <property type="match status" value="1"/>
</dbReference>
<dbReference type="AlphaFoldDB" id="A0A383R7R4"/>
<evidence type="ECO:0000313" key="3">
    <source>
        <dbReference type="Proteomes" id="UP000304148"/>
    </source>
</evidence>
<proteinExistence type="predicted"/>
<dbReference type="GO" id="GO:0046872">
    <property type="term" value="F:metal ion binding"/>
    <property type="evidence" value="ECO:0007669"/>
    <property type="project" value="UniProtKB-KW"/>
</dbReference>
<dbReference type="RefSeq" id="WP_138185259.1">
    <property type="nucleotide sequence ID" value="NZ_LS992241.1"/>
</dbReference>
<keyword evidence="1" id="KW-0479">Metal-binding</keyword>
<evidence type="ECO:0000313" key="2">
    <source>
        <dbReference type="EMBL" id="SYX83145.1"/>
    </source>
</evidence>
<keyword evidence="2" id="KW-0378">Hydrolase</keyword>
<dbReference type="Pfam" id="PF02073">
    <property type="entry name" value="Peptidase_M29"/>
    <property type="match status" value="1"/>
</dbReference>